<comment type="caution">
    <text evidence="2">The sequence shown here is derived from an EMBL/GenBank/DDBJ whole genome shotgun (WGS) entry which is preliminary data.</text>
</comment>
<dbReference type="Pfam" id="PF01814">
    <property type="entry name" value="Hemerythrin"/>
    <property type="match status" value="1"/>
</dbReference>
<gene>
    <name evidence="2" type="ORF">GCM10007964_24260</name>
</gene>
<dbReference type="InterPro" id="IPR012312">
    <property type="entry name" value="Hemerythrin-like"/>
</dbReference>
<name>A0A917R0M2_9ACTN</name>
<protein>
    <recommendedName>
        <fullName evidence="1">Hemerythrin-like domain-containing protein</fullName>
    </recommendedName>
</protein>
<dbReference type="RefSeq" id="WP_203968569.1">
    <property type="nucleotide sequence ID" value="NZ_BMNT01000011.1"/>
</dbReference>
<dbReference type="Gene3D" id="1.20.120.520">
    <property type="entry name" value="nmb1532 protein domain like"/>
    <property type="match status" value="1"/>
</dbReference>
<dbReference type="EMBL" id="BMNT01000011">
    <property type="protein sequence ID" value="GGK80759.1"/>
    <property type="molecule type" value="Genomic_DNA"/>
</dbReference>
<proteinExistence type="predicted"/>
<evidence type="ECO:0000313" key="2">
    <source>
        <dbReference type="EMBL" id="GGK80759.1"/>
    </source>
</evidence>
<evidence type="ECO:0000259" key="1">
    <source>
        <dbReference type="Pfam" id="PF01814"/>
    </source>
</evidence>
<feature type="domain" description="Hemerythrin-like" evidence="1">
    <location>
        <begin position="11"/>
        <end position="146"/>
    </location>
</feature>
<reference evidence="2" key="1">
    <citation type="journal article" date="2014" name="Int. J. Syst. Evol. Microbiol.">
        <title>Complete genome sequence of Corynebacterium casei LMG S-19264T (=DSM 44701T), isolated from a smear-ripened cheese.</title>
        <authorList>
            <consortium name="US DOE Joint Genome Institute (JGI-PGF)"/>
            <person name="Walter F."/>
            <person name="Albersmeier A."/>
            <person name="Kalinowski J."/>
            <person name="Ruckert C."/>
        </authorList>
    </citation>
    <scope>NUCLEOTIDE SEQUENCE</scope>
    <source>
        <strain evidence="2">JCM 13064</strain>
    </source>
</reference>
<keyword evidence="3" id="KW-1185">Reference proteome</keyword>
<dbReference type="Proteomes" id="UP000645217">
    <property type="component" value="Unassembled WGS sequence"/>
</dbReference>
<sequence>MTTSTTAMADVRDMYMAHTTLRREFGLASGLVRGVPEGDVARAAVVADHITMLSTILHAHHGGEDELLWPRLLERGSQEIAPIVHLMERHHEAIDRGNEEVGQRLAPWRGDPSAAHRESLADAIDRLNPVLVEHMALEEERILPLAEKYVTAAEWDELGAHSMSELPKKRLPLAFGMAMYEGDPEVIKHVLAGAPLPARLLMPLIAPRAYASYARRLYGTPTPPRSAV</sequence>
<reference evidence="2" key="2">
    <citation type="submission" date="2020-09" db="EMBL/GenBank/DDBJ databases">
        <authorList>
            <person name="Sun Q."/>
            <person name="Ohkuma M."/>
        </authorList>
    </citation>
    <scope>NUCLEOTIDE SEQUENCE</scope>
    <source>
        <strain evidence="2">JCM 13064</strain>
    </source>
</reference>
<accession>A0A917R0M2</accession>
<organism evidence="2 3">
    <name type="scientific">Sphaerisporangium melleum</name>
    <dbReference type="NCBI Taxonomy" id="321316"/>
    <lineage>
        <taxon>Bacteria</taxon>
        <taxon>Bacillati</taxon>
        <taxon>Actinomycetota</taxon>
        <taxon>Actinomycetes</taxon>
        <taxon>Streptosporangiales</taxon>
        <taxon>Streptosporangiaceae</taxon>
        <taxon>Sphaerisporangium</taxon>
    </lineage>
</organism>
<dbReference type="AlphaFoldDB" id="A0A917R0M2"/>
<evidence type="ECO:0000313" key="3">
    <source>
        <dbReference type="Proteomes" id="UP000645217"/>
    </source>
</evidence>
<dbReference type="CDD" id="cd12108">
    <property type="entry name" value="Hr-like"/>
    <property type="match status" value="1"/>
</dbReference>